<protein>
    <recommendedName>
        <fullName evidence="1">F-box domain-containing protein</fullName>
    </recommendedName>
</protein>
<sequence>MNLPRRAVSWMIFPFQDLEWSLVRIRDVLLPILPNATLLVQGWLLWPMFMRRILSAWGIIKVTPPKPHLNADVLHCILRELPMQDLHATVLVCRQWAWVTQTSLYSSVSLDTTLKNAPLLARTMSTCPHLRPLVRSLTVMIGADTRDTTLVDWLHLLPEHTICEFKVKQIACQEDFASFIFQSPFLRSVRRFQGEGVFLRKSEHLESCFMLPHVRGISLFLSHRIYEIHTISTPPTLTRLSLILYEYLPTTIRLLSAVGCQLEHLDLDMGNRIMGEDETGELLHALEKYAHRLRHLTLRGLAIPEAPYLDPIGRHIPSLEYLHLGIGTFESTLFDNLPPNLRTLRLEGDYRVDFPLDELEDFILRVGRGESQCRSITIFFVGIHFCDMSSYNDLSEVCHRCGVDFQLQDWLRASQWWDH</sequence>
<keyword evidence="3" id="KW-1185">Reference proteome</keyword>
<dbReference type="AlphaFoldDB" id="A0A8E2AI34"/>
<dbReference type="InterPro" id="IPR001810">
    <property type="entry name" value="F-box_dom"/>
</dbReference>
<evidence type="ECO:0000313" key="2">
    <source>
        <dbReference type="EMBL" id="OCH84901.1"/>
    </source>
</evidence>
<dbReference type="OrthoDB" id="2742110at2759"/>
<dbReference type="Proteomes" id="UP000250043">
    <property type="component" value="Unassembled WGS sequence"/>
</dbReference>
<dbReference type="EMBL" id="KV722623">
    <property type="protein sequence ID" value="OCH84901.1"/>
    <property type="molecule type" value="Genomic_DNA"/>
</dbReference>
<dbReference type="InterPro" id="IPR036047">
    <property type="entry name" value="F-box-like_dom_sf"/>
</dbReference>
<evidence type="ECO:0000259" key="1">
    <source>
        <dbReference type="Pfam" id="PF00646"/>
    </source>
</evidence>
<gene>
    <name evidence="2" type="ORF">OBBRIDRAFT_798679</name>
</gene>
<dbReference type="Gene3D" id="3.80.10.10">
    <property type="entry name" value="Ribonuclease Inhibitor"/>
    <property type="match status" value="1"/>
</dbReference>
<dbReference type="SUPFAM" id="SSF52047">
    <property type="entry name" value="RNI-like"/>
    <property type="match status" value="1"/>
</dbReference>
<accession>A0A8E2AI34</accession>
<dbReference type="Pfam" id="PF00646">
    <property type="entry name" value="F-box"/>
    <property type="match status" value="1"/>
</dbReference>
<feature type="domain" description="F-box" evidence="1">
    <location>
        <begin position="69"/>
        <end position="96"/>
    </location>
</feature>
<name>A0A8E2AI34_9APHY</name>
<evidence type="ECO:0000313" key="3">
    <source>
        <dbReference type="Proteomes" id="UP000250043"/>
    </source>
</evidence>
<dbReference type="SUPFAM" id="SSF81383">
    <property type="entry name" value="F-box domain"/>
    <property type="match status" value="1"/>
</dbReference>
<organism evidence="2 3">
    <name type="scientific">Obba rivulosa</name>
    <dbReference type="NCBI Taxonomy" id="1052685"/>
    <lineage>
        <taxon>Eukaryota</taxon>
        <taxon>Fungi</taxon>
        <taxon>Dikarya</taxon>
        <taxon>Basidiomycota</taxon>
        <taxon>Agaricomycotina</taxon>
        <taxon>Agaricomycetes</taxon>
        <taxon>Polyporales</taxon>
        <taxon>Gelatoporiaceae</taxon>
        <taxon>Obba</taxon>
    </lineage>
</organism>
<dbReference type="InterPro" id="IPR032675">
    <property type="entry name" value="LRR_dom_sf"/>
</dbReference>
<proteinExistence type="predicted"/>
<reference evidence="2 3" key="1">
    <citation type="submission" date="2016-07" db="EMBL/GenBank/DDBJ databases">
        <title>Draft genome of the white-rot fungus Obba rivulosa 3A-2.</title>
        <authorList>
            <consortium name="DOE Joint Genome Institute"/>
            <person name="Miettinen O."/>
            <person name="Riley R."/>
            <person name="Acob R."/>
            <person name="Barry K."/>
            <person name="Cullen D."/>
            <person name="De Vries R."/>
            <person name="Hainaut M."/>
            <person name="Hatakka A."/>
            <person name="Henrissat B."/>
            <person name="Hilden K."/>
            <person name="Kuo R."/>
            <person name="Labutti K."/>
            <person name="Lipzen A."/>
            <person name="Makela M.R."/>
            <person name="Sandor L."/>
            <person name="Spatafora J.W."/>
            <person name="Grigoriev I.V."/>
            <person name="Hibbett D.S."/>
        </authorList>
    </citation>
    <scope>NUCLEOTIDE SEQUENCE [LARGE SCALE GENOMIC DNA]</scope>
    <source>
        <strain evidence="2 3">3A-2</strain>
    </source>
</reference>